<reference evidence="1" key="2">
    <citation type="journal article" date="2021" name="PeerJ">
        <title>Extensive microbial diversity within the chicken gut microbiome revealed by metagenomics and culture.</title>
        <authorList>
            <person name="Gilroy R."/>
            <person name="Ravi A."/>
            <person name="Getino M."/>
            <person name="Pursley I."/>
            <person name="Horton D.L."/>
            <person name="Alikhan N.F."/>
            <person name="Baker D."/>
            <person name="Gharbi K."/>
            <person name="Hall N."/>
            <person name="Watson M."/>
            <person name="Adriaenssens E.M."/>
            <person name="Foster-Nyarko E."/>
            <person name="Jarju S."/>
            <person name="Secka A."/>
            <person name="Antonio M."/>
            <person name="Oren A."/>
            <person name="Chaudhuri R.R."/>
            <person name="La Ragione R."/>
            <person name="Hildebrand F."/>
            <person name="Pallen M.J."/>
        </authorList>
    </citation>
    <scope>NUCLEOTIDE SEQUENCE</scope>
    <source>
        <strain evidence="1">14700</strain>
    </source>
</reference>
<comment type="caution">
    <text evidence="1">The sequence shown here is derived from an EMBL/GenBank/DDBJ whole genome shotgun (WGS) entry which is preliminary data.</text>
</comment>
<name>A0A9D9IC20_9SPIO</name>
<accession>A0A9D9IC20</accession>
<organism evidence="1 2">
    <name type="scientific">Candidatus Ornithospirochaeta stercoravium</name>
    <dbReference type="NCBI Taxonomy" id="2840897"/>
    <lineage>
        <taxon>Bacteria</taxon>
        <taxon>Pseudomonadati</taxon>
        <taxon>Spirochaetota</taxon>
        <taxon>Spirochaetia</taxon>
        <taxon>Spirochaetales</taxon>
        <taxon>Spirochaetaceae</taxon>
        <taxon>Spirochaetaceae incertae sedis</taxon>
        <taxon>Candidatus Ornithospirochaeta</taxon>
    </lineage>
</organism>
<gene>
    <name evidence="1" type="ORF">IAA72_08685</name>
</gene>
<reference evidence="1" key="1">
    <citation type="submission" date="2020-10" db="EMBL/GenBank/DDBJ databases">
        <authorList>
            <person name="Gilroy R."/>
        </authorList>
    </citation>
    <scope>NUCLEOTIDE SEQUENCE</scope>
    <source>
        <strain evidence="1">14700</strain>
    </source>
</reference>
<proteinExistence type="predicted"/>
<sequence>MLRFNFPEAVECMRCHHCTSHTCFDDKHTVICDVKEDLIGKAKVPTYCPVYDYLHGPANGQQMK</sequence>
<dbReference type="AlphaFoldDB" id="A0A9D9IC20"/>
<evidence type="ECO:0000313" key="2">
    <source>
        <dbReference type="Proteomes" id="UP000810292"/>
    </source>
</evidence>
<dbReference type="EMBL" id="JADIMF010000145">
    <property type="protein sequence ID" value="MBO8469844.1"/>
    <property type="molecule type" value="Genomic_DNA"/>
</dbReference>
<dbReference type="Proteomes" id="UP000810292">
    <property type="component" value="Unassembled WGS sequence"/>
</dbReference>
<evidence type="ECO:0000313" key="1">
    <source>
        <dbReference type="EMBL" id="MBO8469844.1"/>
    </source>
</evidence>
<protein>
    <submittedName>
        <fullName evidence="1">Uncharacterized protein</fullName>
    </submittedName>
</protein>